<evidence type="ECO:0000313" key="2">
    <source>
        <dbReference type="EMBL" id="MFC0566620.1"/>
    </source>
</evidence>
<feature type="compositionally biased region" description="Low complexity" evidence="1">
    <location>
        <begin position="1"/>
        <end position="18"/>
    </location>
</feature>
<dbReference type="EMBL" id="JBHLUE010000017">
    <property type="protein sequence ID" value="MFC0566620.1"/>
    <property type="molecule type" value="Genomic_DNA"/>
</dbReference>
<comment type="caution">
    <text evidence="2">The sequence shown here is derived from an EMBL/GenBank/DDBJ whole genome shotgun (WGS) entry which is preliminary data.</text>
</comment>
<feature type="compositionally biased region" description="Basic and acidic residues" evidence="1">
    <location>
        <begin position="42"/>
        <end position="58"/>
    </location>
</feature>
<dbReference type="Proteomes" id="UP001589894">
    <property type="component" value="Unassembled WGS sequence"/>
</dbReference>
<reference evidence="2 3" key="1">
    <citation type="submission" date="2024-09" db="EMBL/GenBank/DDBJ databases">
        <authorList>
            <person name="Sun Q."/>
            <person name="Mori K."/>
        </authorList>
    </citation>
    <scope>NUCLEOTIDE SEQUENCE [LARGE SCALE GENOMIC DNA]</scope>
    <source>
        <strain evidence="2 3">TBRC 2205</strain>
    </source>
</reference>
<feature type="region of interest" description="Disordered" evidence="1">
    <location>
        <begin position="1"/>
        <end position="58"/>
    </location>
</feature>
<name>A0ABV6P0R6_9ACTN</name>
<gene>
    <name evidence="2" type="ORF">ACFFHU_21075</name>
</gene>
<accession>A0ABV6P0R6</accession>
<keyword evidence="3" id="KW-1185">Reference proteome</keyword>
<organism evidence="2 3">
    <name type="scientific">Plantactinospora siamensis</name>
    <dbReference type="NCBI Taxonomy" id="555372"/>
    <lineage>
        <taxon>Bacteria</taxon>
        <taxon>Bacillati</taxon>
        <taxon>Actinomycetota</taxon>
        <taxon>Actinomycetes</taxon>
        <taxon>Micromonosporales</taxon>
        <taxon>Micromonosporaceae</taxon>
        <taxon>Plantactinospora</taxon>
    </lineage>
</organism>
<evidence type="ECO:0000256" key="1">
    <source>
        <dbReference type="SAM" id="MobiDB-lite"/>
    </source>
</evidence>
<protein>
    <submittedName>
        <fullName evidence="2">Uncharacterized protein</fullName>
    </submittedName>
</protein>
<proteinExistence type="predicted"/>
<evidence type="ECO:0000313" key="3">
    <source>
        <dbReference type="Proteomes" id="UP001589894"/>
    </source>
</evidence>
<sequence length="58" mass="5871">MRNKGSSESTAAREASASLDAGTGHGRVHNALNNTTGAAAELKVHATTGHDDITAQGR</sequence>
<dbReference type="RefSeq" id="WP_377341450.1">
    <property type="nucleotide sequence ID" value="NZ_JBHLUE010000017.1"/>
</dbReference>